<keyword evidence="2" id="KW-0645">Protease</keyword>
<evidence type="ECO:0008006" key="7">
    <source>
        <dbReference type="Google" id="ProtNLM"/>
    </source>
</evidence>
<keyword evidence="3" id="KW-0378">Hydrolase</keyword>
<dbReference type="EMBL" id="FPKV01000002">
    <property type="protein sequence ID" value="SFZ91785.1"/>
    <property type="molecule type" value="Genomic_DNA"/>
</dbReference>
<dbReference type="AlphaFoldDB" id="A0A1K2IH82"/>
<dbReference type="InterPro" id="IPR012548">
    <property type="entry name" value="MATCAP"/>
</dbReference>
<evidence type="ECO:0000313" key="5">
    <source>
        <dbReference type="EMBL" id="SFZ91785.1"/>
    </source>
</evidence>
<name>A0A1K2IH82_9FLAO</name>
<sequence length="386" mass="44647">MKIENNVATKALLEIDKSIDALVKQIELLSYVNPINIEEEKARFFSSKYLTDPVFKYPSINFDKFKLHRKLFIQPLELIEDAEIKDFYEDIIYAYSGLIQCVETIGKGKKFYYNCLRCFGTPTENDVENAKFILHFEDENKDVPAFQPKYNATEAEVFFETFSEKYDFNYSIKHSDKMSAIAMVLNNIKTLVLNSHHTYSDNEIAVLTNHEIGVHMVTTMNGMLHPLKIFSHGFPNNEETQEGLAVFSEYMSNNLTVTRLKELAYRVIAVDSLAKGYSFSRTFRMLHNQYDLEREEAFYITVRAHRGGGFTKDYLYLTGLKKIYDYYHSGKDLSLLLTGKVSLEYAHEIESLIKKGLAVPAKHVTDSYSENKNTNKKVDFILRSLK</sequence>
<dbReference type="PANTHER" id="PTHR31817">
    <property type="match status" value="1"/>
</dbReference>
<accession>A0A1K2IH82</accession>
<dbReference type="STRING" id="369401.SAMN05428642_102324"/>
<evidence type="ECO:0000313" key="6">
    <source>
        <dbReference type="Proteomes" id="UP000182544"/>
    </source>
</evidence>
<reference evidence="5 6" key="1">
    <citation type="submission" date="2016-10" db="EMBL/GenBank/DDBJ databases">
        <authorList>
            <person name="de Groot N.N."/>
        </authorList>
    </citation>
    <scope>NUCLEOTIDE SEQUENCE [LARGE SCALE GENOMIC DNA]</scope>
    <source>
        <strain evidence="5 6">DSM 18180</strain>
    </source>
</reference>
<dbReference type="Pfam" id="PF08014">
    <property type="entry name" value="MATCAP"/>
    <property type="match status" value="1"/>
</dbReference>
<dbReference type="GO" id="GO:0006508">
    <property type="term" value="P:proteolysis"/>
    <property type="evidence" value="ECO:0007669"/>
    <property type="project" value="UniProtKB-KW"/>
</dbReference>
<evidence type="ECO:0000256" key="4">
    <source>
        <dbReference type="ARBA" id="ARBA00023049"/>
    </source>
</evidence>
<proteinExistence type="predicted"/>
<evidence type="ECO:0000256" key="1">
    <source>
        <dbReference type="ARBA" id="ARBA00001947"/>
    </source>
</evidence>
<keyword evidence="4" id="KW-0482">Metalloprotease</keyword>
<organism evidence="5 6">
    <name type="scientific">Flaviramulus basaltis</name>
    <dbReference type="NCBI Taxonomy" id="369401"/>
    <lineage>
        <taxon>Bacteria</taxon>
        <taxon>Pseudomonadati</taxon>
        <taxon>Bacteroidota</taxon>
        <taxon>Flavobacteriia</taxon>
        <taxon>Flavobacteriales</taxon>
        <taxon>Flavobacteriaceae</taxon>
        <taxon>Flaviramulus</taxon>
    </lineage>
</organism>
<evidence type="ECO:0000256" key="3">
    <source>
        <dbReference type="ARBA" id="ARBA00022801"/>
    </source>
</evidence>
<evidence type="ECO:0000256" key="2">
    <source>
        <dbReference type="ARBA" id="ARBA00022670"/>
    </source>
</evidence>
<dbReference type="GO" id="GO:0080164">
    <property type="term" value="P:regulation of nitric oxide metabolic process"/>
    <property type="evidence" value="ECO:0007669"/>
    <property type="project" value="TreeGrafter"/>
</dbReference>
<dbReference type="PANTHER" id="PTHR31817:SF0">
    <property type="entry name" value="CHROMOSOME UNDETERMINED SCAFFOLD_67, WHOLE GENOME SHOTGUN SEQUENCE"/>
    <property type="match status" value="1"/>
</dbReference>
<protein>
    <recommendedName>
        <fullName evidence="7">DUF1704 domain-containing protein</fullName>
    </recommendedName>
</protein>
<dbReference type="Proteomes" id="UP000182544">
    <property type="component" value="Unassembled WGS sequence"/>
</dbReference>
<keyword evidence="6" id="KW-1185">Reference proteome</keyword>
<dbReference type="SMART" id="SM01154">
    <property type="entry name" value="DUF1704"/>
    <property type="match status" value="1"/>
</dbReference>
<gene>
    <name evidence="5" type="ORF">SAMN05428642_102324</name>
</gene>
<comment type="cofactor">
    <cofactor evidence="1">
        <name>Zn(2+)</name>
        <dbReference type="ChEBI" id="CHEBI:29105"/>
    </cofactor>
</comment>
<dbReference type="GO" id="GO:0008237">
    <property type="term" value="F:metallopeptidase activity"/>
    <property type="evidence" value="ECO:0007669"/>
    <property type="project" value="UniProtKB-KW"/>
</dbReference>
<dbReference type="RefSeq" id="WP_072401304.1">
    <property type="nucleotide sequence ID" value="NZ_FPKV01000002.1"/>
</dbReference>